<proteinExistence type="predicted"/>
<accession>A0A174NGS5</accession>
<evidence type="ECO:0000313" key="2">
    <source>
        <dbReference type="EMBL" id="RGW37175.1"/>
    </source>
</evidence>
<evidence type="ECO:0000313" key="4">
    <source>
        <dbReference type="Proteomes" id="UP000286581"/>
    </source>
</evidence>
<dbReference type="GO" id="GO:0016740">
    <property type="term" value="F:transferase activity"/>
    <property type="evidence" value="ECO:0007669"/>
    <property type="project" value="UniProtKB-KW"/>
</dbReference>
<sequence length="113" mass="13173">MLTYDDALNLNYYKKTTFTGWMNGMRFLIKREEPVIKEATEDTPEEKGEPIFHAWIWPGPYIFDLTDDSKKTDNTFPFTDDGKKQCVDWINEVISAHSNEYPKNKTDGETPLS</sequence>
<name>A0A174NGS5_9FIRM</name>
<dbReference type="Proteomes" id="UP000095602">
    <property type="component" value="Unassembled WGS sequence"/>
</dbReference>
<dbReference type="EMBL" id="QSAE01000069">
    <property type="protein sequence ID" value="RGW37175.1"/>
    <property type="molecule type" value="Genomic_DNA"/>
</dbReference>
<dbReference type="EMBL" id="CZAJ01000054">
    <property type="protein sequence ID" value="CUP45858.1"/>
    <property type="molecule type" value="Genomic_DNA"/>
</dbReference>
<protein>
    <submittedName>
        <fullName evidence="2">GNAT family acetyltransferase</fullName>
    </submittedName>
</protein>
<reference evidence="1 3" key="1">
    <citation type="submission" date="2015-09" db="EMBL/GenBank/DDBJ databases">
        <authorList>
            <consortium name="Pathogen Informatics"/>
        </authorList>
    </citation>
    <scope>NUCLEOTIDE SEQUENCE [LARGE SCALE GENOMIC DNA]</scope>
    <source>
        <strain evidence="1 3">2789STDY5834884</strain>
    </source>
</reference>
<dbReference type="RefSeq" id="WP_055274697.1">
    <property type="nucleotide sequence ID" value="NZ_CZAJ01000054.1"/>
</dbReference>
<gene>
    <name evidence="2" type="ORF">DWV78_14195</name>
    <name evidence="1" type="ORF">ERS852497_02920</name>
</gene>
<dbReference type="Proteomes" id="UP000286581">
    <property type="component" value="Unassembled WGS sequence"/>
</dbReference>
<evidence type="ECO:0000313" key="3">
    <source>
        <dbReference type="Proteomes" id="UP000095602"/>
    </source>
</evidence>
<keyword evidence="2" id="KW-0808">Transferase</keyword>
<evidence type="ECO:0000313" key="1">
    <source>
        <dbReference type="EMBL" id="CUP45858.1"/>
    </source>
</evidence>
<reference evidence="2 4" key="2">
    <citation type="submission" date="2018-08" db="EMBL/GenBank/DDBJ databases">
        <title>A genome reference for cultivated species of the human gut microbiota.</title>
        <authorList>
            <person name="Zou Y."/>
            <person name="Xue W."/>
            <person name="Luo G."/>
        </authorList>
    </citation>
    <scope>NUCLEOTIDE SEQUENCE [LARGE SCALE GENOMIC DNA]</scope>
    <source>
        <strain evidence="2 4">AF12-8</strain>
    </source>
</reference>
<organism evidence="1 3">
    <name type="scientific">Agathobacter rectalis</name>
    <dbReference type="NCBI Taxonomy" id="39491"/>
    <lineage>
        <taxon>Bacteria</taxon>
        <taxon>Bacillati</taxon>
        <taxon>Bacillota</taxon>
        <taxon>Clostridia</taxon>
        <taxon>Lachnospirales</taxon>
        <taxon>Lachnospiraceae</taxon>
        <taxon>Agathobacter</taxon>
    </lineage>
</organism>
<dbReference type="AlphaFoldDB" id="A0A174NGS5"/>